<organism evidence="1 2">
    <name type="scientific">Actinocrispum wychmicini</name>
    <dbReference type="NCBI Taxonomy" id="1213861"/>
    <lineage>
        <taxon>Bacteria</taxon>
        <taxon>Bacillati</taxon>
        <taxon>Actinomycetota</taxon>
        <taxon>Actinomycetes</taxon>
        <taxon>Pseudonocardiales</taxon>
        <taxon>Pseudonocardiaceae</taxon>
        <taxon>Actinocrispum</taxon>
    </lineage>
</organism>
<evidence type="ECO:0000313" key="2">
    <source>
        <dbReference type="Proteomes" id="UP000295680"/>
    </source>
</evidence>
<dbReference type="OrthoDB" id="4257495at2"/>
<dbReference type="SUPFAM" id="SSF47336">
    <property type="entry name" value="ACP-like"/>
    <property type="match status" value="1"/>
</dbReference>
<dbReference type="EMBL" id="SLWS01000003">
    <property type="protein sequence ID" value="TCO60793.1"/>
    <property type="molecule type" value="Genomic_DNA"/>
</dbReference>
<evidence type="ECO:0000313" key="1">
    <source>
        <dbReference type="EMBL" id="TCO60793.1"/>
    </source>
</evidence>
<gene>
    <name evidence="1" type="ORF">EV192_103368</name>
</gene>
<protein>
    <recommendedName>
        <fullName evidence="3">Acyl carrier protein</fullName>
    </recommendedName>
</protein>
<dbReference type="Gene3D" id="1.10.1200.10">
    <property type="entry name" value="ACP-like"/>
    <property type="match status" value="1"/>
</dbReference>
<dbReference type="Proteomes" id="UP000295680">
    <property type="component" value="Unassembled WGS sequence"/>
</dbReference>
<accession>A0A4R2JL62</accession>
<keyword evidence="2" id="KW-1185">Reference proteome</keyword>
<sequence length="76" mass="8480">MDTIDDFITLLHDELGLPVSVEDAQVPFDRLPSWDSLHMLAVLTVLERRKGIRILLPDAMEAGSLDEIYALSVQSS</sequence>
<dbReference type="AlphaFoldDB" id="A0A4R2JL62"/>
<dbReference type="InterPro" id="IPR036736">
    <property type="entry name" value="ACP-like_sf"/>
</dbReference>
<proteinExistence type="predicted"/>
<name>A0A4R2JL62_9PSEU</name>
<evidence type="ECO:0008006" key="3">
    <source>
        <dbReference type="Google" id="ProtNLM"/>
    </source>
</evidence>
<reference evidence="1 2" key="1">
    <citation type="submission" date="2019-03" db="EMBL/GenBank/DDBJ databases">
        <title>Genomic Encyclopedia of Type Strains, Phase IV (KMG-IV): sequencing the most valuable type-strain genomes for metagenomic binning, comparative biology and taxonomic classification.</title>
        <authorList>
            <person name="Goeker M."/>
        </authorList>
    </citation>
    <scope>NUCLEOTIDE SEQUENCE [LARGE SCALE GENOMIC DNA]</scope>
    <source>
        <strain evidence="1 2">DSM 45934</strain>
    </source>
</reference>
<comment type="caution">
    <text evidence="1">The sequence shown here is derived from an EMBL/GenBank/DDBJ whole genome shotgun (WGS) entry which is preliminary data.</text>
</comment>
<dbReference type="RefSeq" id="WP_132116036.1">
    <property type="nucleotide sequence ID" value="NZ_SLWS01000003.1"/>
</dbReference>